<evidence type="ECO:0000256" key="1">
    <source>
        <dbReference type="ARBA" id="ARBA00022801"/>
    </source>
</evidence>
<feature type="transmembrane region" description="Helical" evidence="2">
    <location>
        <begin position="12"/>
        <end position="34"/>
    </location>
</feature>
<keyword evidence="2" id="KW-1133">Transmembrane helix</keyword>
<name>A0A0G0MQG9_9BACT</name>
<sequence>MNKKRVLNKILNWYILVGVVMLVVATLFILSPIYPYIWFQINNDALAKEQANVVTLINNIDEEERSNTAPETPDLPSFDSSLTSTNTLLIPSIGVVGAINENSIPENGLSKGVWRVSEWGDPINNTNPIILASHRFGYLAWSNSYRKKNSFENLPKTKVGDTIEIIWEQRRFRYKIYKVEENTKIADYKANLILYTCKTLNSEIRVFRYAMRVE</sequence>
<dbReference type="GO" id="GO:0016787">
    <property type="term" value="F:hydrolase activity"/>
    <property type="evidence" value="ECO:0007669"/>
    <property type="project" value="UniProtKB-KW"/>
</dbReference>
<accession>A0A0G0MQG9</accession>
<dbReference type="AlphaFoldDB" id="A0A0G0MQG9"/>
<dbReference type="Gene3D" id="2.40.260.10">
    <property type="entry name" value="Sortase"/>
    <property type="match status" value="1"/>
</dbReference>
<reference evidence="3 4" key="1">
    <citation type="journal article" date="2015" name="Nature">
        <title>rRNA introns, odd ribosomes, and small enigmatic genomes across a large radiation of phyla.</title>
        <authorList>
            <person name="Brown C.T."/>
            <person name="Hug L.A."/>
            <person name="Thomas B.C."/>
            <person name="Sharon I."/>
            <person name="Castelle C.J."/>
            <person name="Singh A."/>
            <person name="Wilkins M.J."/>
            <person name="Williams K.H."/>
            <person name="Banfield J.F."/>
        </authorList>
    </citation>
    <scope>NUCLEOTIDE SEQUENCE [LARGE SCALE GENOMIC DNA]</scope>
</reference>
<keyword evidence="2" id="KW-0812">Transmembrane</keyword>
<dbReference type="STRING" id="1619100.UT34_C0001G0319"/>
<evidence type="ECO:0000313" key="3">
    <source>
        <dbReference type="EMBL" id="KKR06279.1"/>
    </source>
</evidence>
<dbReference type="EMBL" id="LBWK01000001">
    <property type="protein sequence ID" value="KKR06279.1"/>
    <property type="molecule type" value="Genomic_DNA"/>
</dbReference>
<evidence type="ECO:0008006" key="5">
    <source>
        <dbReference type="Google" id="ProtNLM"/>
    </source>
</evidence>
<dbReference type="Pfam" id="PF04203">
    <property type="entry name" value="Sortase"/>
    <property type="match status" value="1"/>
</dbReference>
<gene>
    <name evidence="3" type="ORF">UT34_C0001G0319</name>
</gene>
<organism evidence="3 4">
    <name type="scientific">candidate division WS6 bacterium GW2011_GWF2_39_15</name>
    <dbReference type="NCBI Taxonomy" id="1619100"/>
    <lineage>
        <taxon>Bacteria</taxon>
        <taxon>Candidatus Dojkabacteria</taxon>
    </lineage>
</organism>
<dbReference type="Proteomes" id="UP000034799">
    <property type="component" value="Unassembled WGS sequence"/>
</dbReference>
<dbReference type="InterPro" id="IPR005754">
    <property type="entry name" value="Sortase"/>
</dbReference>
<dbReference type="InterPro" id="IPR023365">
    <property type="entry name" value="Sortase_dom-sf"/>
</dbReference>
<dbReference type="SUPFAM" id="SSF63817">
    <property type="entry name" value="Sortase"/>
    <property type="match status" value="1"/>
</dbReference>
<comment type="caution">
    <text evidence="3">The sequence shown here is derived from an EMBL/GenBank/DDBJ whole genome shotgun (WGS) entry which is preliminary data.</text>
</comment>
<evidence type="ECO:0000256" key="2">
    <source>
        <dbReference type="SAM" id="Phobius"/>
    </source>
</evidence>
<evidence type="ECO:0000313" key="4">
    <source>
        <dbReference type="Proteomes" id="UP000034799"/>
    </source>
</evidence>
<proteinExistence type="predicted"/>
<protein>
    <recommendedName>
        <fullName evidence="5">Sortase family protein</fullName>
    </recommendedName>
</protein>
<keyword evidence="1" id="KW-0378">Hydrolase</keyword>
<keyword evidence="2" id="KW-0472">Membrane</keyword>